<accession>A0A1J9QKP2</accession>
<keyword evidence="2" id="KW-1185">Reference proteome</keyword>
<dbReference type="STRING" id="1447872.A0A1J9QKP2"/>
<protein>
    <submittedName>
        <fullName evidence="1">Uncharacterized protein</fullName>
    </submittedName>
</protein>
<dbReference type="VEuPathDB" id="FungiDB:AJ78_04022"/>
<comment type="caution">
    <text evidence="1">The sequence shown here is derived from an EMBL/GenBank/DDBJ whole genome shotgun (WGS) entry which is preliminary data.</text>
</comment>
<gene>
    <name evidence="1" type="ORF">AJ78_04022</name>
</gene>
<sequence>MSPKLIVEGMTDPQGCGTVWYKALEALGPGKIAEESDETAREEAEIYEALGKHYRILNFLALEVADIYEGMEPKAWASRFERAPHGPLRDCISVILVAEKMDKCPNDWYGCKVRCCPPGSDTPNNHTVSTMNPEASQDEVVAALVDGKLPEFTSDNPAEAIVCGGWEYKYKIISSGPRGFATA</sequence>
<dbReference type="AlphaFoldDB" id="A0A1J9QKP2"/>
<dbReference type="OrthoDB" id="1668230at2759"/>
<reference evidence="1 2" key="1">
    <citation type="submission" date="2015-07" db="EMBL/GenBank/DDBJ databases">
        <title>Emmonsia species relationships and genome sequence.</title>
        <authorList>
            <consortium name="The Broad Institute Genomics Platform"/>
            <person name="Cuomo C.A."/>
            <person name="Munoz J.F."/>
            <person name="Imamovic A."/>
            <person name="Priest M.E."/>
            <person name="Young S."/>
            <person name="Clay O.K."/>
            <person name="McEwen J.G."/>
        </authorList>
    </citation>
    <scope>NUCLEOTIDE SEQUENCE [LARGE SCALE GENOMIC DNA]</scope>
    <source>
        <strain evidence="1 2">UAMH 9510</strain>
    </source>
</reference>
<dbReference type="EMBL" id="LGRN01000139">
    <property type="protein sequence ID" value="OJD15765.1"/>
    <property type="molecule type" value="Genomic_DNA"/>
</dbReference>
<dbReference type="Proteomes" id="UP000182235">
    <property type="component" value="Unassembled WGS sequence"/>
</dbReference>
<evidence type="ECO:0000313" key="2">
    <source>
        <dbReference type="Proteomes" id="UP000182235"/>
    </source>
</evidence>
<organism evidence="1 2">
    <name type="scientific">Emergomyces pasteurianus Ep9510</name>
    <dbReference type="NCBI Taxonomy" id="1447872"/>
    <lineage>
        <taxon>Eukaryota</taxon>
        <taxon>Fungi</taxon>
        <taxon>Dikarya</taxon>
        <taxon>Ascomycota</taxon>
        <taxon>Pezizomycotina</taxon>
        <taxon>Eurotiomycetes</taxon>
        <taxon>Eurotiomycetidae</taxon>
        <taxon>Onygenales</taxon>
        <taxon>Ajellomycetaceae</taxon>
        <taxon>Emergomyces</taxon>
    </lineage>
</organism>
<name>A0A1J9QKP2_9EURO</name>
<evidence type="ECO:0000313" key="1">
    <source>
        <dbReference type="EMBL" id="OJD15765.1"/>
    </source>
</evidence>
<proteinExistence type="predicted"/>